<keyword evidence="3" id="KW-1185">Reference proteome</keyword>
<sequence>MEGSEPRQGAVSGEEVAQIGRIQWDPNSFQVWGELQADKLDTLGPSVGEGSVVQCTKGMPKDGVQTFDLNDEQGFRGVNQQPGTSLGHHLSIPPQGIDEHQSGSAEEPLGQSIAGMLTALSLEVRAGFETSNANQKEIRGLCETLGGKIDELAGRTAALEEEVGDLRVPSGFEGELVRLCQSEIRAVLDKSLLGEISDYFN</sequence>
<gene>
    <name evidence="2" type="ORF">NDU88_011179</name>
</gene>
<accession>A0AAV7QY30</accession>
<dbReference type="AlphaFoldDB" id="A0AAV7QY30"/>
<feature type="region of interest" description="Disordered" evidence="1">
    <location>
        <begin position="74"/>
        <end position="106"/>
    </location>
</feature>
<protein>
    <submittedName>
        <fullName evidence="2">Uncharacterized protein</fullName>
    </submittedName>
</protein>
<evidence type="ECO:0000256" key="1">
    <source>
        <dbReference type="SAM" id="MobiDB-lite"/>
    </source>
</evidence>
<dbReference type="EMBL" id="JANPWB010000010">
    <property type="protein sequence ID" value="KAJ1144885.1"/>
    <property type="molecule type" value="Genomic_DNA"/>
</dbReference>
<dbReference type="Proteomes" id="UP001066276">
    <property type="component" value="Chromosome 6"/>
</dbReference>
<reference evidence="2" key="1">
    <citation type="journal article" date="2022" name="bioRxiv">
        <title>Sequencing and chromosome-scale assembly of the giantPleurodeles waltlgenome.</title>
        <authorList>
            <person name="Brown T."/>
            <person name="Elewa A."/>
            <person name="Iarovenko S."/>
            <person name="Subramanian E."/>
            <person name="Araus A.J."/>
            <person name="Petzold A."/>
            <person name="Susuki M."/>
            <person name="Suzuki K.-i.T."/>
            <person name="Hayashi T."/>
            <person name="Toyoda A."/>
            <person name="Oliveira C."/>
            <person name="Osipova E."/>
            <person name="Leigh N.D."/>
            <person name="Simon A."/>
            <person name="Yun M.H."/>
        </authorList>
    </citation>
    <scope>NUCLEOTIDE SEQUENCE</scope>
    <source>
        <strain evidence="2">20211129_DDA</strain>
        <tissue evidence="2">Liver</tissue>
    </source>
</reference>
<evidence type="ECO:0000313" key="2">
    <source>
        <dbReference type="EMBL" id="KAJ1144885.1"/>
    </source>
</evidence>
<evidence type="ECO:0000313" key="3">
    <source>
        <dbReference type="Proteomes" id="UP001066276"/>
    </source>
</evidence>
<organism evidence="2 3">
    <name type="scientific">Pleurodeles waltl</name>
    <name type="common">Iberian ribbed newt</name>
    <dbReference type="NCBI Taxonomy" id="8319"/>
    <lineage>
        <taxon>Eukaryota</taxon>
        <taxon>Metazoa</taxon>
        <taxon>Chordata</taxon>
        <taxon>Craniata</taxon>
        <taxon>Vertebrata</taxon>
        <taxon>Euteleostomi</taxon>
        <taxon>Amphibia</taxon>
        <taxon>Batrachia</taxon>
        <taxon>Caudata</taxon>
        <taxon>Salamandroidea</taxon>
        <taxon>Salamandridae</taxon>
        <taxon>Pleurodelinae</taxon>
        <taxon>Pleurodeles</taxon>
    </lineage>
</organism>
<comment type="caution">
    <text evidence="2">The sequence shown here is derived from an EMBL/GenBank/DDBJ whole genome shotgun (WGS) entry which is preliminary data.</text>
</comment>
<name>A0AAV7QY30_PLEWA</name>
<proteinExistence type="predicted"/>